<evidence type="ECO:0000256" key="5">
    <source>
        <dbReference type="ARBA" id="ARBA00022946"/>
    </source>
</evidence>
<dbReference type="SUPFAM" id="SSF51905">
    <property type="entry name" value="FAD/NAD(P)-binding domain"/>
    <property type="match status" value="2"/>
</dbReference>
<keyword evidence="6" id="KW-0560">Oxidoreductase</keyword>
<dbReference type="InterPro" id="IPR045024">
    <property type="entry name" value="NDH-2"/>
</dbReference>
<evidence type="ECO:0000256" key="8">
    <source>
        <dbReference type="ARBA" id="ARBA00047599"/>
    </source>
</evidence>
<sequence length="546" mass="60612">MLTHASPYCSSAGRPFRADPKTMSLVALVASTTRARAATAAASRTALIRRGVRMYTTEAPVQPAAAEAPRPSKWARRLKWTAYAAGAVAVVGGVLAYRHHPMPQQEPDPTKKTLLVLGTGWGAISLLRRLDTSEYNTIVVSPTNFFLFTPLLPSVTTGSLESRSIITPIKYFLRFKPFGIKFVEAESTQIDPASKTVEILDSGEVHGAITKTRLPYDYLVIGVGAESQTFGIKGVREFGLFLKEIRDARKIRTRLMDCIETAAFPGQPDDEIRRLLHMVVVGGGPTGVEYAGELHDFLRGEVDKWYPEIAPHLKITLIEALPHVLPMFSREMIEYTEKSFADMNIDLLANTAVQEVRAKELVVKDTKSGATREVPYGMLVWATGNTMRPVIKDLQARFADKGQSNRRGLVVDEYLRVAGMPDVWALGDCTATAFAPTAQVAAQQGTYLARQLNDLARTNRTGNDILATCPPFDYKHRATLAYIGDERGVSDVSLPFWSNMVSFAGYQSYLFWRSAYLSNLYTLRNRALVAFDWTKEKLFGRDISRE</sequence>
<evidence type="ECO:0000313" key="13">
    <source>
        <dbReference type="Proteomes" id="UP000054350"/>
    </source>
</evidence>
<evidence type="ECO:0000256" key="3">
    <source>
        <dbReference type="ARBA" id="ARBA00022630"/>
    </source>
</evidence>
<dbReference type="GO" id="GO:0005739">
    <property type="term" value="C:mitochondrion"/>
    <property type="evidence" value="ECO:0007669"/>
    <property type="project" value="TreeGrafter"/>
</dbReference>
<keyword evidence="3" id="KW-0285">Flavoprotein</keyword>
<dbReference type="InterPro" id="IPR054585">
    <property type="entry name" value="NDH2-like_C"/>
</dbReference>
<protein>
    <recommendedName>
        <fullName evidence="2">NADH:ubiquinone reductase (non-electrogenic)</fullName>
        <ecNumber evidence="2">1.6.5.9</ecNumber>
    </recommendedName>
</protein>
<keyword evidence="4" id="KW-0274">FAD</keyword>
<evidence type="ECO:0000256" key="1">
    <source>
        <dbReference type="ARBA" id="ARBA00005272"/>
    </source>
</evidence>
<organism evidence="12 13">
    <name type="scientific">Allomyces macrogynus (strain ATCC 38327)</name>
    <name type="common">Allomyces javanicus var. macrogynus</name>
    <dbReference type="NCBI Taxonomy" id="578462"/>
    <lineage>
        <taxon>Eukaryota</taxon>
        <taxon>Fungi</taxon>
        <taxon>Fungi incertae sedis</taxon>
        <taxon>Blastocladiomycota</taxon>
        <taxon>Blastocladiomycetes</taxon>
        <taxon>Blastocladiales</taxon>
        <taxon>Blastocladiaceae</taxon>
        <taxon>Allomyces</taxon>
    </lineage>
</organism>
<dbReference type="Gene3D" id="3.50.50.100">
    <property type="match status" value="1"/>
</dbReference>
<evidence type="ECO:0000256" key="4">
    <source>
        <dbReference type="ARBA" id="ARBA00022827"/>
    </source>
</evidence>
<dbReference type="eggNOG" id="KOG2495">
    <property type="taxonomic scope" value="Eukaryota"/>
</dbReference>
<dbReference type="GO" id="GO:0050136">
    <property type="term" value="F:NADH dehydrogenase (quinone) (non-electrogenic) activity"/>
    <property type="evidence" value="ECO:0007669"/>
    <property type="project" value="UniProtKB-EC"/>
</dbReference>
<dbReference type="Pfam" id="PF22366">
    <property type="entry name" value="NDH2_C"/>
    <property type="match status" value="1"/>
</dbReference>
<proteinExistence type="inferred from homology"/>
<reference evidence="12 13" key="1">
    <citation type="submission" date="2009-11" db="EMBL/GenBank/DDBJ databases">
        <title>Annotation of Allomyces macrogynus ATCC 38327.</title>
        <authorList>
            <consortium name="The Broad Institute Genome Sequencing Platform"/>
            <person name="Russ C."/>
            <person name="Cuomo C."/>
            <person name="Burger G."/>
            <person name="Gray M.W."/>
            <person name="Holland P.W.H."/>
            <person name="King N."/>
            <person name="Lang F.B.F."/>
            <person name="Roger A.J."/>
            <person name="Ruiz-Trillo I."/>
            <person name="Young S.K."/>
            <person name="Zeng Q."/>
            <person name="Gargeya S."/>
            <person name="Fitzgerald M."/>
            <person name="Haas B."/>
            <person name="Abouelleil A."/>
            <person name="Alvarado L."/>
            <person name="Arachchi H.M."/>
            <person name="Berlin A."/>
            <person name="Chapman S.B."/>
            <person name="Gearin G."/>
            <person name="Goldberg J."/>
            <person name="Griggs A."/>
            <person name="Gujja S."/>
            <person name="Hansen M."/>
            <person name="Heiman D."/>
            <person name="Howarth C."/>
            <person name="Larimer J."/>
            <person name="Lui A."/>
            <person name="MacDonald P.J.P."/>
            <person name="McCowen C."/>
            <person name="Montmayeur A."/>
            <person name="Murphy C."/>
            <person name="Neiman D."/>
            <person name="Pearson M."/>
            <person name="Priest M."/>
            <person name="Roberts A."/>
            <person name="Saif S."/>
            <person name="Shea T."/>
            <person name="Sisk P."/>
            <person name="Stolte C."/>
            <person name="Sykes S."/>
            <person name="Wortman J."/>
            <person name="Nusbaum C."/>
            <person name="Birren B."/>
        </authorList>
    </citation>
    <scope>NUCLEOTIDE SEQUENCE [LARGE SCALE GENOMIC DNA]</scope>
    <source>
        <strain evidence="12 13">ATCC 38327</strain>
    </source>
</reference>
<comment type="similarity">
    <text evidence="1">Belongs to the NADH dehydrogenase family.</text>
</comment>
<keyword evidence="5" id="KW-0809">Transit peptide</keyword>
<dbReference type="PANTHER" id="PTHR43706:SF47">
    <property type="entry name" value="EXTERNAL NADH-UBIQUINONE OXIDOREDUCTASE 1, MITOCHONDRIAL-RELATED"/>
    <property type="match status" value="1"/>
</dbReference>
<feature type="domain" description="External alternative NADH-ubiquinone oxidoreductase-like C-terminal" evidence="11">
    <location>
        <begin position="476"/>
        <end position="542"/>
    </location>
</feature>
<dbReference type="InterPro" id="IPR036188">
    <property type="entry name" value="FAD/NAD-bd_sf"/>
</dbReference>
<comment type="catalytic activity">
    <reaction evidence="9">
        <text>a ubiquinone + NADH + H(+) = a ubiquinol + NAD(+)</text>
        <dbReference type="Rhea" id="RHEA:23152"/>
        <dbReference type="Rhea" id="RHEA-COMP:9565"/>
        <dbReference type="Rhea" id="RHEA-COMP:9566"/>
        <dbReference type="ChEBI" id="CHEBI:15378"/>
        <dbReference type="ChEBI" id="CHEBI:16389"/>
        <dbReference type="ChEBI" id="CHEBI:17976"/>
        <dbReference type="ChEBI" id="CHEBI:57540"/>
        <dbReference type="ChEBI" id="CHEBI:57945"/>
    </reaction>
</comment>
<keyword evidence="7" id="KW-0520">NAD</keyword>
<evidence type="ECO:0000259" key="11">
    <source>
        <dbReference type="Pfam" id="PF22366"/>
    </source>
</evidence>
<dbReference type="VEuPathDB" id="FungiDB:AMAG_10508"/>
<gene>
    <name evidence="12" type="ORF">AMAG_10508</name>
</gene>
<dbReference type="PANTHER" id="PTHR43706">
    <property type="entry name" value="NADH DEHYDROGENASE"/>
    <property type="match status" value="1"/>
</dbReference>
<dbReference type="Pfam" id="PF07992">
    <property type="entry name" value="Pyr_redox_2"/>
    <property type="match status" value="1"/>
</dbReference>
<reference evidence="13" key="2">
    <citation type="submission" date="2009-11" db="EMBL/GenBank/DDBJ databases">
        <title>The Genome Sequence of Allomyces macrogynus strain ATCC 38327.</title>
        <authorList>
            <consortium name="The Broad Institute Genome Sequencing Platform"/>
            <person name="Russ C."/>
            <person name="Cuomo C."/>
            <person name="Shea T."/>
            <person name="Young S.K."/>
            <person name="Zeng Q."/>
            <person name="Koehrsen M."/>
            <person name="Haas B."/>
            <person name="Borodovsky M."/>
            <person name="Guigo R."/>
            <person name="Alvarado L."/>
            <person name="Berlin A."/>
            <person name="Borenstein D."/>
            <person name="Chen Z."/>
            <person name="Engels R."/>
            <person name="Freedman E."/>
            <person name="Gellesch M."/>
            <person name="Goldberg J."/>
            <person name="Griggs A."/>
            <person name="Gujja S."/>
            <person name="Heiman D."/>
            <person name="Hepburn T."/>
            <person name="Howarth C."/>
            <person name="Jen D."/>
            <person name="Larson L."/>
            <person name="Lewis B."/>
            <person name="Mehta T."/>
            <person name="Park D."/>
            <person name="Pearson M."/>
            <person name="Roberts A."/>
            <person name="Saif S."/>
            <person name="Shenoy N."/>
            <person name="Sisk P."/>
            <person name="Stolte C."/>
            <person name="Sykes S."/>
            <person name="Walk T."/>
            <person name="White J."/>
            <person name="Yandava C."/>
            <person name="Burger G."/>
            <person name="Gray M.W."/>
            <person name="Holland P.W.H."/>
            <person name="King N."/>
            <person name="Lang F.B.F."/>
            <person name="Roger A.J."/>
            <person name="Ruiz-Trillo I."/>
            <person name="Lander E."/>
            <person name="Nusbaum C."/>
        </authorList>
    </citation>
    <scope>NUCLEOTIDE SEQUENCE [LARGE SCALE GENOMIC DNA]</scope>
    <source>
        <strain evidence="13">ATCC 38327</strain>
    </source>
</reference>
<comment type="catalytic activity">
    <reaction evidence="8">
        <text>a quinone + NADH + H(+) = a quinol + NAD(+)</text>
        <dbReference type="Rhea" id="RHEA:46160"/>
        <dbReference type="ChEBI" id="CHEBI:15378"/>
        <dbReference type="ChEBI" id="CHEBI:24646"/>
        <dbReference type="ChEBI" id="CHEBI:57540"/>
        <dbReference type="ChEBI" id="CHEBI:57945"/>
        <dbReference type="ChEBI" id="CHEBI:132124"/>
        <dbReference type="EC" id="1.6.5.9"/>
    </reaction>
</comment>
<evidence type="ECO:0000256" key="9">
    <source>
        <dbReference type="ARBA" id="ARBA00049010"/>
    </source>
</evidence>
<evidence type="ECO:0000259" key="10">
    <source>
        <dbReference type="Pfam" id="PF07992"/>
    </source>
</evidence>
<dbReference type="STRING" id="578462.A0A0L0SVA8"/>
<keyword evidence="13" id="KW-1185">Reference proteome</keyword>
<evidence type="ECO:0000256" key="6">
    <source>
        <dbReference type="ARBA" id="ARBA00023002"/>
    </source>
</evidence>
<dbReference type="OMA" id="DLVWGDW"/>
<name>A0A0L0SVA8_ALLM3</name>
<dbReference type="InterPro" id="IPR023753">
    <property type="entry name" value="FAD/NAD-binding_dom"/>
</dbReference>
<evidence type="ECO:0000313" key="12">
    <source>
        <dbReference type="EMBL" id="KNE66279.1"/>
    </source>
</evidence>
<accession>A0A0L0SVA8</accession>
<dbReference type="OrthoDB" id="3244603at2759"/>
<dbReference type="EC" id="1.6.5.9" evidence="2"/>
<dbReference type="PRINTS" id="PR00368">
    <property type="entry name" value="FADPNR"/>
</dbReference>
<evidence type="ECO:0000256" key="7">
    <source>
        <dbReference type="ARBA" id="ARBA00023027"/>
    </source>
</evidence>
<evidence type="ECO:0000256" key="2">
    <source>
        <dbReference type="ARBA" id="ARBA00012637"/>
    </source>
</evidence>
<dbReference type="AlphaFoldDB" id="A0A0L0SVA8"/>
<dbReference type="Proteomes" id="UP000054350">
    <property type="component" value="Unassembled WGS sequence"/>
</dbReference>
<dbReference type="EMBL" id="GG745349">
    <property type="protein sequence ID" value="KNE66279.1"/>
    <property type="molecule type" value="Genomic_DNA"/>
</dbReference>
<feature type="domain" description="FAD/NAD(P)-binding" evidence="10">
    <location>
        <begin position="114"/>
        <end position="445"/>
    </location>
</feature>